<protein>
    <submittedName>
        <fullName evidence="6">LysR family transcriptional regulator</fullName>
    </submittedName>
</protein>
<sequence>MELKHLRSFSTLGETLHFGRAAARLNIVQPALSGHIKHLEEEIGVQLVDRSRNHVFMTLAGQNFLTEARRILSILDEAQKSTKHISAGTVGSIRLGFVSSIIPMFGGTLFRHFAERYPFIQFDLMEMNSVRQVEAIAEHRLDIGFVRLPLQHLEVDICSIGKEQFFAVLPSHHPLAKRASLIASDLSSETLLMLERENAPGFHDALLSSFYQNGLVPLEIKYFHEFTTAIHLASLAGLGVAIVPANATYSAPSEIVRIPLDLGKTFSEIGMASHGKKPPLARNVCLLIERFVSEALPCGQGGKISLGT</sequence>
<dbReference type="RefSeq" id="WP_194263216.1">
    <property type="nucleotide sequence ID" value="NZ_JABCQH010000014.1"/>
</dbReference>
<dbReference type="Gene3D" id="1.10.10.10">
    <property type="entry name" value="Winged helix-like DNA-binding domain superfamily/Winged helix DNA-binding domain"/>
    <property type="match status" value="1"/>
</dbReference>
<reference evidence="6" key="2">
    <citation type="submission" date="2020-11" db="EMBL/GenBank/DDBJ databases">
        <title>Description of novel Gluconobacter species.</title>
        <authorList>
            <person name="Cleenwerck I."/>
            <person name="Cnockaert M."/>
            <person name="Borremans W."/>
            <person name="Wieme A.D."/>
            <person name="De Vuyst L."/>
            <person name="Vandamme P."/>
        </authorList>
    </citation>
    <scope>NUCLEOTIDE SEQUENCE</scope>
    <source>
        <strain evidence="6">LMG 1745</strain>
    </source>
</reference>
<dbReference type="InterPro" id="IPR036388">
    <property type="entry name" value="WH-like_DNA-bd_sf"/>
</dbReference>
<name>A0ABR9YY24_9PROT</name>
<dbReference type="Pfam" id="PF00126">
    <property type="entry name" value="HTH_1"/>
    <property type="match status" value="1"/>
</dbReference>
<keyword evidence="2" id="KW-0805">Transcription regulation</keyword>
<organism evidence="6 7">
    <name type="scientific">Gluconobacter cadivus</name>
    <dbReference type="NCBI Taxonomy" id="2728101"/>
    <lineage>
        <taxon>Bacteria</taxon>
        <taxon>Pseudomonadati</taxon>
        <taxon>Pseudomonadota</taxon>
        <taxon>Alphaproteobacteria</taxon>
        <taxon>Acetobacterales</taxon>
        <taxon>Acetobacteraceae</taxon>
        <taxon>Gluconobacter</taxon>
    </lineage>
</organism>
<dbReference type="InterPro" id="IPR000847">
    <property type="entry name" value="LysR_HTH_N"/>
</dbReference>
<feature type="domain" description="HTH lysR-type" evidence="5">
    <location>
        <begin position="1"/>
        <end position="58"/>
    </location>
</feature>
<dbReference type="PROSITE" id="PS50931">
    <property type="entry name" value="HTH_LYSR"/>
    <property type="match status" value="1"/>
</dbReference>
<dbReference type="CDD" id="cd08414">
    <property type="entry name" value="PBP2_LTTR_aromatics_like"/>
    <property type="match status" value="1"/>
</dbReference>
<evidence type="ECO:0000256" key="4">
    <source>
        <dbReference type="ARBA" id="ARBA00023163"/>
    </source>
</evidence>
<dbReference type="SUPFAM" id="SSF46785">
    <property type="entry name" value="Winged helix' DNA-binding domain"/>
    <property type="match status" value="1"/>
</dbReference>
<dbReference type="SUPFAM" id="SSF53850">
    <property type="entry name" value="Periplasmic binding protein-like II"/>
    <property type="match status" value="1"/>
</dbReference>
<keyword evidence="7" id="KW-1185">Reference proteome</keyword>
<comment type="similarity">
    <text evidence="1">Belongs to the LysR transcriptional regulatory family.</text>
</comment>
<keyword evidence="3" id="KW-0238">DNA-binding</keyword>
<dbReference type="InterPro" id="IPR036390">
    <property type="entry name" value="WH_DNA-bd_sf"/>
</dbReference>
<dbReference type="Gene3D" id="3.40.190.10">
    <property type="entry name" value="Periplasmic binding protein-like II"/>
    <property type="match status" value="2"/>
</dbReference>
<evidence type="ECO:0000313" key="6">
    <source>
        <dbReference type="EMBL" id="MBF0889450.1"/>
    </source>
</evidence>
<dbReference type="Proteomes" id="UP000662701">
    <property type="component" value="Unassembled WGS sequence"/>
</dbReference>
<accession>A0ABR9YY24</accession>
<evidence type="ECO:0000259" key="5">
    <source>
        <dbReference type="PROSITE" id="PS50931"/>
    </source>
</evidence>
<dbReference type="Pfam" id="PF03466">
    <property type="entry name" value="LysR_substrate"/>
    <property type="match status" value="1"/>
</dbReference>
<dbReference type="PRINTS" id="PR00039">
    <property type="entry name" value="HTHLYSR"/>
</dbReference>
<evidence type="ECO:0000256" key="3">
    <source>
        <dbReference type="ARBA" id="ARBA00023125"/>
    </source>
</evidence>
<evidence type="ECO:0000256" key="2">
    <source>
        <dbReference type="ARBA" id="ARBA00023015"/>
    </source>
</evidence>
<evidence type="ECO:0000256" key="1">
    <source>
        <dbReference type="ARBA" id="ARBA00009437"/>
    </source>
</evidence>
<dbReference type="PANTHER" id="PTHR30346">
    <property type="entry name" value="TRANSCRIPTIONAL DUAL REGULATOR HCAR-RELATED"/>
    <property type="match status" value="1"/>
</dbReference>
<proteinExistence type="inferred from homology"/>
<dbReference type="EMBL" id="JABCQH010000014">
    <property type="protein sequence ID" value="MBF0889450.1"/>
    <property type="molecule type" value="Genomic_DNA"/>
</dbReference>
<keyword evidence="4" id="KW-0804">Transcription</keyword>
<comment type="caution">
    <text evidence="6">The sequence shown here is derived from an EMBL/GenBank/DDBJ whole genome shotgun (WGS) entry which is preliminary data.</text>
</comment>
<reference evidence="6" key="1">
    <citation type="submission" date="2020-04" db="EMBL/GenBank/DDBJ databases">
        <authorList>
            <person name="Sombolestani A."/>
        </authorList>
    </citation>
    <scope>NUCLEOTIDE SEQUENCE</scope>
    <source>
        <strain evidence="6">LMG 1745</strain>
    </source>
</reference>
<evidence type="ECO:0000313" key="7">
    <source>
        <dbReference type="Proteomes" id="UP000662701"/>
    </source>
</evidence>
<dbReference type="InterPro" id="IPR005119">
    <property type="entry name" value="LysR_subst-bd"/>
</dbReference>
<dbReference type="PANTHER" id="PTHR30346:SF0">
    <property type="entry name" value="HCA OPERON TRANSCRIPTIONAL ACTIVATOR HCAR"/>
    <property type="match status" value="1"/>
</dbReference>
<gene>
    <name evidence="6" type="ORF">HKD19_12965</name>
</gene>